<dbReference type="Proteomes" id="UP000014417">
    <property type="component" value="Unassembled WGS sequence"/>
</dbReference>
<dbReference type="AlphaFoldDB" id="S2VZE8"/>
<proteinExistence type="predicted"/>
<evidence type="ECO:0000313" key="1">
    <source>
        <dbReference type="EMBL" id="EPD32913.1"/>
    </source>
</evidence>
<name>S2VZE8_9ACTN</name>
<evidence type="ECO:0000313" key="2">
    <source>
        <dbReference type="Proteomes" id="UP000014417"/>
    </source>
</evidence>
<dbReference type="HOGENOM" id="CLU_1601227_0_0_11"/>
<dbReference type="EMBL" id="AGZR01000006">
    <property type="protein sequence ID" value="EPD32913.1"/>
    <property type="molecule type" value="Genomic_DNA"/>
</dbReference>
<organism evidence="1 2">
    <name type="scientific">Propionimicrobium lymphophilum ACS-093-V-SCH5</name>
    <dbReference type="NCBI Taxonomy" id="883161"/>
    <lineage>
        <taxon>Bacteria</taxon>
        <taxon>Bacillati</taxon>
        <taxon>Actinomycetota</taxon>
        <taxon>Actinomycetes</taxon>
        <taxon>Propionibacteriales</taxon>
        <taxon>Propionibacteriaceae</taxon>
        <taxon>Propionimicrobium</taxon>
    </lineage>
</organism>
<protein>
    <submittedName>
        <fullName evidence="1">Uncharacterized protein</fullName>
    </submittedName>
</protein>
<dbReference type="OrthoDB" id="4805435at2"/>
<sequence>MDTNVLMLAVQAAAMAGSPDDYEDTDDLTAAQQWNGVVLGNATRLWELASPEGMIGAHLARLEKCVNRDNKSAVFVGQIVDVEYEKSSTRYKFILDSINDSGEHETLRTERSDGELAGYVEMLAHKARNLIGRRVLIYKEVQPMSNKSGRAVRICQHLVDLGDSRS</sequence>
<dbReference type="RefSeq" id="WP_016456051.1">
    <property type="nucleotide sequence ID" value="NZ_KE150269.1"/>
</dbReference>
<comment type="caution">
    <text evidence="1">The sequence shown here is derived from an EMBL/GenBank/DDBJ whole genome shotgun (WGS) entry which is preliminary data.</text>
</comment>
<dbReference type="STRING" id="883161.HMPREF9306_01221"/>
<reference evidence="1 2" key="1">
    <citation type="submission" date="2013-04" db="EMBL/GenBank/DDBJ databases">
        <title>The Genome Sequence of Propionimicrobium lymphophilum ACS-093-V-SCH5.</title>
        <authorList>
            <consortium name="The Broad Institute Genomics Platform"/>
            <person name="Earl A."/>
            <person name="Ward D."/>
            <person name="Feldgarden M."/>
            <person name="Gevers D."/>
            <person name="Saerens B."/>
            <person name="Vaneechoutte M."/>
            <person name="Walker B."/>
            <person name="Young S."/>
            <person name="Zeng Q."/>
            <person name="Gargeya S."/>
            <person name="Fitzgerald M."/>
            <person name="Haas B."/>
            <person name="Abouelleil A."/>
            <person name="Allen A.W."/>
            <person name="Alvarado L."/>
            <person name="Arachchi H.M."/>
            <person name="Berlin A.M."/>
            <person name="Chapman S.B."/>
            <person name="Gainer-Dewar J."/>
            <person name="Goldberg J."/>
            <person name="Griggs A."/>
            <person name="Gujja S."/>
            <person name="Hansen M."/>
            <person name="Howarth C."/>
            <person name="Imamovic A."/>
            <person name="Ireland A."/>
            <person name="Larimer J."/>
            <person name="McCowan C."/>
            <person name="Murphy C."/>
            <person name="Pearson M."/>
            <person name="Poon T.W."/>
            <person name="Priest M."/>
            <person name="Roberts A."/>
            <person name="Saif S."/>
            <person name="Shea T."/>
            <person name="Sisk P."/>
            <person name="Sykes S."/>
            <person name="Wortman J."/>
            <person name="Nusbaum C."/>
            <person name="Birren B."/>
        </authorList>
    </citation>
    <scope>NUCLEOTIDE SEQUENCE [LARGE SCALE GENOMIC DNA]</scope>
    <source>
        <strain evidence="1 2">ACS-093-V-SCH5</strain>
    </source>
</reference>
<gene>
    <name evidence="1" type="ORF">HMPREF9306_01221</name>
</gene>
<accession>S2VZE8</accession>
<keyword evidence="2" id="KW-1185">Reference proteome</keyword>